<accession>A0AAU7UD36</accession>
<dbReference type="AlphaFoldDB" id="A0AAU7UD36"/>
<sequence>MTRMLPLCLLLLSSALAATALPKLTFDAGLLGVQATVRSLPATPRRDEPDFFPPAHLTVRLGPDNGALHELNVYPVAGLLAQYPERPGEVRPQLDRLKTLLQTRRVPPLASELPFLPLVPAGQVLHAAVAYLNFPGGHGVRYLTAYSQEVAPVTRQQVFYTFQGLSDDGRAYVSFQYDLNLKELPQDVTSAADRALLQTLMSPDTQRVQTAWNSYLTRTVKRLDALTQDPRLTRLDRFVRSVQLR</sequence>
<dbReference type="KEGG" id="dsc:ABOD76_08720"/>
<name>A0AAU7UD36_9DEIO</name>
<protein>
    <submittedName>
        <fullName evidence="2">Uncharacterized protein</fullName>
    </submittedName>
</protein>
<gene>
    <name evidence="2" type="ORF">ABOD76_08720</name>
</gene>
<feature type="chain" id="PRO_5043683635" evidence="1">
    <location>
        <begin position="21"/>
        <end position="245"/>
    </location>
</feature>
<feature type="signal peptide" evidence="1">
    <location>
        <begin position="1"/>
        <end position="20"/>
    </location>
</feature>
<keyword evidence="1" id="KW-0732">Signal</keyword>
<dbReference type="EMBL" id="CP158299">
    <property type="protein sequence ID" value="XBV86379.1"/>
    <property type="molecule type" value="Genomic_DNA"/>
</dbReference>
<dbReference type="RefSeq" id="WP_350244448.1">
    <property type="nucleotide sequence ID" value="NZ_CP158299.1"/>
</dbReference>
<reference evidence="2" key="1">
    <citation type="submission" date="2024-06" db="EMBL/GenBank/DDBJ databases">
        <title>Draft Genome Sequence of Deinococcus sonorensis Type Strain KR-87, a Biofilm Producing Representative of the Genus Deinococcus.</title>
        <authorList>
            <person name="Boren L.S."/>
            <person name="Grosso R.A."/>
            <person name="Hugenberg-Cox A.N."/>
            <person name="Hill J.T.E."/>
            <person name="Albert C.M."/>
            <person name="Tuohy J.M."/>
        </authorList>
    </citation>
    <scope>NUCLEOTIDE SEQUENCE</scope>
    <source>
        <strain evidence="2">KR-87</strain>
    </source>
</reference>
<proteinExistence type="predicted"/>
<evidence type="ECO:0000313" key="2">
    <source>
        <dbReference type="EMBL" id="XBV86379.1"/>
    </source>
</evidence>
<organism evidence="2">
    <name type="scientific">Deinococcus sonorensis KR-87</name>
    <dbReference type="NCBI Taxonomy" id="694439"/>
    <lineage>
        <taxon>Bacteria</taxon>
        <taxon>Thermotogati</taxon>
        <taxon>Deinococcota</taxon>
        <taxon>Deinococci</taxon>
        <taxon>Deinococcales</taxon>
        <taxon>Deinococcaceae</taxon>
        <taxon>Deinococcus</taxon>
    </lineage>
</organism>
<evidence type="ECO:0000256" key="1">
    <source>
        <dbReference type="SAM" id="SignalP"/>
    </source>
</evidence>